<proteinExistence type="predicted"/>
<feature type="compositionally biased region" description="Basic and acidic residues" evidence="1">
    <location>
        <begin position="22"/>
        <end position="37"/>
    </location>
</feature>
<keyword evidence="3" id="KW-1185">Reference proteome</keyword>
<evidence type="ECO:0000313" key="2">
    <source>
        <dbReference type="EMBL" id="RPB27288.1"/>
    </source>
</evidence>
<dbReference type="AlphaFoldDB" id="A0A3N4M030"/>
<feature type="region of interest" description="Disordered" evidence="1">
    <location>
        <begin position="1"/>
        <end position="85"/>
    </location>
</feature>
<reference evidence="2 3" key="1">
    <citation type="journal article" date="2018" name="Nat. Ecol. Evol.">
        <title>Pezizomycetes genomes reveal the molecular basis of ectomycorrhizal truffle lifestyle.</title>
        <authorList>
            <person name="Murat C."/>
            <person name="Payen T."/>
            <person name="Noel B."/>
            <person name="Kuo A."/>
            <person name="Morin E."/>
            <person name="Chen J."/>
            <person name="Kohler A."/>
            <person name="Krizsan K."/>
            <person name="Balestrini R."/>
            <person name="Da Silva C."/>
            <person name="Montanini B."/>
            <person name="Hainaut M."/>
            <person name="Levati E."/>
            <person name="Barry K.W."/>
            <person name="Belfiori B."/>
            <person name="Cichocki N."/>
            <person name="Clum A."/>
            <person name="Dockter R.B."/>
            <person name="Fauchery L."/>
            <person name="Guy J."/>
            <person name="Iotti M."/>
            <person name="Le Tacon F."/>
            <person name="Lindquist E.A."/>
            <person name="Lipzen A."/>
            <person name="Malagnac F."/>
            <person name="Mello A."/>
            <person name="Molinier V."/>
            <person name="Miyauchi S."/>
            <person name="Poulain J."/>
            <person name="Riccioni C."/>
            <person name="Rubini A."/>
            <person name="Sitrit Y."/>
            <person name="Splivallo R."/>
            <person name="Traeger S."/>
            <person name="Wang M."/>
            <person name="Zifcakova L."/>
            <person name="Wipf D."/>
            <person name="Zambonelli A."/>
            <person name="Paolocci F."/>
            <person name="Nowrousian M."/>
            <person name="Ottonello S."/>
            <person name="Baldrian P."/>
            <person name="Spatafora J.W."/>
            <person name="Henrissat B."/>
            <person name="Nagy L.G."/>
            <person name="Aury J.M."/>
            <person name="Wincker P."/>
            <person name="Grigoriev I.V."/>
            <person name="Bonfante P."/>
            <person name="Martin F.M."/>
        </authorList>
    </citation>
    <scope>NUCLEOTIDE SEQUENCE [LARGE SCALE GENOMIC DNA]</scope>
    <source>
        <strain evidence="2 3">ATCC MYA-4762</strain>
    </source>
</reference>
<name>A0A3N4M030_9PEZI</name>
<accession>A0A3N4M030</accession>
<dbReference type="InParanoid" id="A0A3N4M030"/>
<dbReference type="EMBL" id="ML121531">
    <property type="protein sequence ID" value="RPB27288.1"/>
    <property type="molecule type" value="Genomic_DNA"/>
</dbReference>
<evidence type="ECO:0000256" key="1">
    <source>
        <dbReference type="SAM" id="MobiDB-lite"/>
    </source>
</evidence>
<protein>
    <submittedName>
        <fullName evidence="2">Uncharacterized protein</fullName>
    </submittedName>
</protein>
<sequence length="143" mass="16079">MQTDRERDASMEDTPSSTIGTERTRGLKDSRHTALDRTEEELEKITGELIEGQEQYGRKEGEPREKEGEMEVDEEGKGMKNRSWGPIWDSREAITIVWSIKTNGEVLEEINALRPKERSWKTAKDASVARDLIKAGGGCIEGG</sequence>
<dbReference type="Proteomes" id="UP000267821">
    <property type="component" value="Unassembled WGS sequence"/>
</dbReference>
<evidence type="ECO:0000313" key="3">
    <source>
        <dbReference type="Proteomes" id="UP000267821"/>
    </source>
</evidence>
<feature type="compositionally biased region" description="Basic and acidic residues" evidence="1">
    <location>
        <begin position="56"/>
        <end position="69"/>
    </location>
</feature>
<feature type="compositionally biased region" description="Basic and acidic residues" evidence="1">
    <location>
        <begin position="1"/>
        <end position="10"/>
    </location>
</feature>
<organism evidence="2 3">
    <name type="scientific">Terfezia boudieri ATCC MYA-4762</name>
    <dbReference type="NCBI Taxonomy" id="1051890"/>
    <lineage>
        <taxon>Eukaryota</taxon>
        <taxon>Fungi</taxon>
        <taxon>Dikarya</taxon>
        <taxon>Ascomycota</taxon>
        <taxon>Pezizomycotina</taxon>
        <taxon>Pezizomycetes</taxon>
        <taxon>Pezizales</taxon>
        <taxon>Pezizaceae</taxon>
        <taxon>Terfezia</taxon>
    </lineage>
</organism>
<gene>
    <name evidence="2" type="ORF">L211DRAFT_893954</name>
</gene>